<comment type="caution">
    <text evidence="1">The sequence shown here is derived from an EMBL/GenBank/DDBJ whole genome shotgun (WGS) entry which is preliminary data.</text>
</comment>
<evidence type="ECO:0000313" key="2">
    <source>
        <dbReference type="Proteomes" id="UP000319160"/>
    </source>
</evidence>
<dbReference type="Proteomes" id="UP000319160">
    <property type="component" value="Unassembled WGS sequence"/>
</dbReference>
<name>A0A553HL00_9PEZI</name>
<sequence length="68" mass="7323">MSAAAAEQGNVSETENALRLLTKRLCVLVSTFKNLSYMIGPRSGSEGMTKLEHESFVFLGLSSNSSLL</sequence>
<dbReference type="EMBL" id="VFLP01000083">
    <property type="protein sequence ID" value="TRX88623.1"/>
    <property type="molecule type" value="Genomic_DNA"/>
</dbReference>
<proteinExistence type="predicted"/>
<reference evidence="2" key="1">
    <citation type="submission" date="2019-06" db="EMBL/GenBank/DDBJ databases">
        <title>Draft genome sequence of the griseofulvin-producing fungus Xylaria cubensis strain G536.</title>
        <authorList>
            <person name="Mead M.E."/>
            <person name="Raja H.A."/>
            <person name="Steenwyk J.L."/>
            <person name="Knowles S.L."/>
            <person name="Oberlies N.H."/>
            <person name="Rokas A."/>
        </authorList>
    </citation>
    <scope>NUCLEOTIDE SEQUENCE [LARGE SCALE GENOMIC DNA]</scope>
    <source>
        <strain evidence="2">G536</strain>
    </source>
</reference>
<gene>
    <name evidence="1" type="ORF">FHL15_010482</name>
</gene>
<protein>
    <submittedName>
        <fullName evidence="1">Uncharacterized protein</fullName>
    </submittedName>
</protein>
<dbReference type="AlphaFoldDB" id="A0A553HL00"/>
<organism evidence="1 2">
    <name type="scientific">Xylaria flabelliformis</name>
    <dbReference type="NCBI Taxonomy" id="2512241"/>
    <lineage>
        <taxon>Eukaryota</taxon>
        <taxon>Fungi</taxon>
        <taxon>Dikarya</taxon>
        <taxon>Ascomycota</taxon>
        <taxon>Pezizomycotina</taxon>
        <taxon>Sordariomycetes</taxon>
        <taxon>Xylariomycetidae</taxon>
        <taxon>Xylariales</taxon>
        <taxon>Xylariaceae</taxon>
        <taxon>Xylaria</taxon>
    </lineage>
</organism>
<accession>A0A553HL00</accession>
<keyword evidence="2" id="KW-1185">Reference proteome</keyword>
<evidence type="ECO:0000313" key="1">
    <source>
        <dbReference type="EMBL" id="TRX88623.1"/>
    </source>
</evidence>